<proteinExistence type="predicted"/>
<feature type="compositionally biased region" description="Basic and acidic residues" evidence="1">
    <location>
        <begin position="940"/>
        <end position="949"/>
    </location>
</feature>
<feature type="compositionally biased region" description="Basic and acidic residues" evidence="1">
    <location>
        <begin position="971"/>
        <end position="983"/>
    </location>
</feature>
<keyword evidence="2" id="KW-1133">Transmembrane helix</keyword>
<keyword evidence="4" id="KW-1185">Reference proteome</keyword>
<feature type="transmembrane region" description="Helical" evidence="2">
    <location>
        <begin position="451"/>
        <end position="484"/>
    </location>
</feature>
<evidence type="ECO:0000256" key="1">
    <source>
        <dbReference type="SAM" id="MobiDB-lite"/>
    </source>
</evidence>
<feature type="region of interest" description="Disordered" evidence="1">
    <location>
        <begin position="934"/>
        <end position="983"/>
    </location>
</feature>
<sequence>MHVEFRISEISQISLFESESFYRMKQLMAMQLTTKGGTTEAFSVPEKKPDLLSLCKDSKKGTLEDLEQNYKPKIQLQLLFEKIVKFESSEISVTLDRKQHEKQKTTRWDDSDIRTKRYHVVPQEVVLASLPLAAADCVVKIRLLQLSPPLSDNVMERQVDNAIGLVTSPELPRTAPLCVGVAKITLKELMSIRGGICIALQPKQTMMKAVEEHTLNTVATKGLFGADIGGSAFFTFQVLPYAFGSIPTSKLLLYRPNKSKTDALDEEDPGSISREVSHAASSKKVNAKDVSQIASPSDARDSDVPAQMDNAALRFIMVPYMALVDLCLRFNDVISWRRPLKTVLLLLIFGLTLAADLLDVAVVIAVFVCLVLSLRTATMLYHMPVANAKGMPIVSPQTSKGSFHVYLYGKRNVLLNAMVRARLFYSQGLQQDSFYELVLVLHCVRKLQRPIVAAGLFTGVAMCIVSVESILLFSLFVTFTVYPISLHMPPLKRKKRHEAITLQSLWRNCLLNRPMRVVRVVHVSLLVSPKGADESFFRTATPKSNVSDRGGLCVNQSRSPSLQWGSTYNSMAGRPALIEHRRAHTMDLNFAMSTVEKQQNHYASHMSFAVICFKNDLSNADMGTSMSAASGRETLNSHFLKKMAKHLESVKQFRENAMCTADAGVSAASMQKGKDDTRRKYFSDTLNFLRMIRSQCTMHTFIAPSSSSAKIRHDNCLRLDIFVRNSWLVERGDDDGITATIIETGQNNLLIGKLPKIQEVNDDARALALFAACLLQGTRLSLYSSSHGMCCTIIPLVPESDRIERQAHGNLCPPSLFSTLEDIWRGTMGGGQPTGDVVFTMDAVLQIIATYKDSLPPTMYGSPTVSLERPLRSNVLASFSVPRHTSHAAINTHANFHTDGGGIAARQVPYGTLSDIRRSLTTALPKEFEAHATQHGISSRVKEASDDSWRGQVSQTLTLDMPSDNRSCKPLKSEEVSAPSTDK</sequence>
<protein>
    <submittedName>
        <fullName evidence="3">Uncharacterized protein</fullName>
    </submittedName>
</protein>
<evidence type="ECO:0000256" key="2">
    <source>
        <dbReference type="SAM" id="Phobius"/>
    </source>
</evidence>
<name>S9VCB9_9TRYP</name>
<gene>
    <name evidence="3" type="ORF">STCU_08872</name>
</gene>
<comment type="caution">
    <text evidence="3">The sequence shown here is derived from an EMBL/GenBank/DDBJ whole genome shotgun (WGS) entry which is preliminary data.</text>
</comment>
<dbReference type="EMBL" id="ATMH01008872">
    <property type="protein sequence ID" value="EPY20705.1"/>
    <property type="molecule type" value="Genomic_DNA"/>
</dbReference>
<evidence type="ECO:0000313" key="4">
    <source>
        <dbReference type="Proteomes" id="UP000015354"/>
    </source>
</evidence>
<dbReference type="Proteomes" id="UP000015354">
    <property type="component" value="Unassembled WGS sequence"/>
</dbReference>
<feature type="transmembrane region" description="Helical" evidence="2">
    <location>
        <begin position="343"/>
        <end position="374"/>
    </location>
</feature>
<keyword evidence="2" id="KW-0472">Membrane</keyword>
<organism evidence="3 4">
    <name type="scientific">Strigomonas culicis</name>
    <dbReference type="NCBI Taxonomy" id="28005"/>
    <lineage>
        <taxon>Eukaryota</taxon>
        <taxon>Discoba</taxon>
        <taxon>Euglenozoa</taxon>
        <taxon>Kinetoplastea</taxon>
        <taxon>Metakinetoplastina</taxon>
        <taxon>Trypanosomatida</taxon>
        <taxon>Trypanosomatidae</taxon>
        <taxon>Strigomonadinae</taxon>
        <taxon>Strigomonas</taxon>
    </lineage>
</organism>
<reference evidence="3 4" key="1">
    <citation type="journal article" date="2013" name="PLoS ONE">
        <title>Predicting the Proteins of Angomonas deanei, Strigomonas culicis and Their Respective Endosymbionts Reveals New Aspects of the Trypanosomatidae Family.</title>
        <authorList>
            <person name="Motta M.C."/>
            <person name="Martins A.C."/>
            <person name="de Souza S.S."/>
            <person name="Catta-Preta C.M."/>
            <person name="Silva R."/>
            <person name="Klein C.C."/>
            <person name="de Almeida L.G."/>
            <person name="de Lima Cunha O."/>
            <person name="Ciapina L.P."/>
            <person name="Brocchi M."/>
            <person name="Colabardini A.C."/>
            <person name="de Araujo Lima B."/>
            <person name="Machado C.R."/>
            <person name="de Almeida Soares C.M."/>
            <person name="Probst C.M."/>
            <person name="de Menezes C.B."/>
            <person name="Thompson C.E."/>
            <person name="Bartholomeu D.C."/>
            <person name="Gradia D.F."/>
            <person name="Pavoni D.P."/>
            <person name="Grisard E.C."/>
            <person name="Fantinatti-Garboggini F."/>
            <person name="Marchini F.K."/>
            <person name="Rodrigues-Luiz G.F."/>
            <person name="Wagner G."/>
            <person name="Goldman G.H."/>
            <person name="Fietto J.L."/>
            <person name="Elias M.C."/>
            <person name="Goldman M.H."/>
            <person name="Sagot M.F."/>
            <person name="Pereira M."/>
            <person name="Stoco P.H."/>
            <person name="de Mendonca-Neto R.P."/>
            <person name="Teixeira S.M."/>
            <person name="Maciel T.E."/>
            <person name="de Oliveira Mendes T.A."/>
            <person name="Urmenyi T.P."/>
            <person name="de Souza W."/>
            <person name="Schenkman S."/>
            <person name="de Vasconcelos A.T."/>
        </authorList>
    </citation>
    <scope>NUCLEOTIDE SEQUENCE [LARGE SCALE GENOMIC DNA]</scope>
</reference>
<evidence type="ECO:0000313" key="3">
    <source>
        <dbReference type="EMBL" id="EPY20705.1"/>
    </source>
</evidence>
<feature type="region of interest" description="Disordered" evidence="1">
    <location>
        <begin position="261"/>
        <end position="302"/>
    </location>
</feature>
<dbReference type="OrthoDB" id="271962at2759"/>
<accession>S9VCB9</accession>
<dbReference type="AlphaFoldDB" id="S9VCB9"/>
<keyword evidence="2" id="KW-0812">Transmembrane</keyword>